<name>X1U8L2_9ZZZZ</name>
<accession>X1U8L2</accession>
<gene>
    <name evidence="2" type="ORF">S12H4_44190</name>
</gene>
<evidence type="ECO:0000256" key="1">
    <source>
        <dbReference type="SAM" id="Phobius"/>
    </source>
</evidence>
<dbReference type="AlphaFoldDB" id="X1U8L2"/>
<reference evidence="2" key="1">
    <citation type="journal article" date="2014" name="Front. Microbiol.">
        <title>High frequency of phylogenetically diverse reductive dehalogenase-homologous genes in deep subseafloor sedimentary metagenomes.</title>
        <authorList>
            <person name="Kawai M."/>
            <person name="Futagami T."/>
            <person name="Toyoda A."/>
            <person name="Takaki Y."/>
            <person name="Nishi S."/>
            <person name="Hori S."/>
            <person name="Arai W."/>
            <person name="Tsubouchi T."/>
            <person name="Morono Y."/>
            <person name="Uchiyama I."/>
            <person name="Ito T."/>
            <person name="Fujiyama A."/>
            <person name="Inagaki F."/>
            <person name="Takami H."/>
        </authorList>
    </citation>
    <scope>NUCLEOTIDE SEQUENCE</scope>
    <source>
        <strain evidence="2">Expedition CK06-06</strain>
    </source>
</reference>
<keyword evidence="1" id="KW-0812">Transmembrane</keyword>
<organism evidence="2">
    <name type="scientific">marine sediment metagenome</name>
    <dbReference type="NCBI Taxonomy" id="412755"/>
    <lineage>
        <taxon>unclassified sequences</taxon>
        <taxon>metagenomes</taxon>
        <taxon>ecological metagenomes</taxon>
    </lineage>
</organism>
<proteinExistence type="predicted"/>
<keyword evidence="1" id="KW-0472">Membrane</keyword>
<dbReference type="EMBL" id="BARW01027207">
    <property type="protein sequence ID" value="GAJ13824.1"/>
    <property type="molecule type" value="Genomic_DNA"/>
</dbReference>
<comment type="caution">
    <text evidence="2">The sequence shown here is derived from an EMBL/GenBank/DDBJ whole genome shotgun (WGS) entry which is preliminary data.</text>
</comment>
<evidence type="ECO:0000313" key="2">
    <source>
        <dbReference type="EMBL" id="GAJ13824.1"/>
    </source>
</evidence>
<keyword evidence="1" id="KW-1133">Transmembrane helix</keyword>
<feature type="transmembrane region" description="Helical" evidence="1">
    <location>
        <begin position="101"/>
        <end position="125"/>
    </location>
</feature>
<feature type="non-terminal residue" evidence="2">
    <location>
        <position position="249"/>
    </location>
</feature>
<protein>
    <submittedName>
        <fullName evidence="2">Uncharacterized protein</fullName>
    </submittedName>
</protein>
<sequence length="249" mass="28844">MMVYRAKTLYAFSKPGAGPRRDLIYTAVLIPPEWIPWFHEIAVYMRRTGKLPKNWTTDMATEYMMKEQVWYHKNTDVSWATAATKAKNTALEYKAVRARSFGGVVGGLLLVGIAVVVGLALTSWFDGSHGSMTFGPDAFFFKYRERFWFAGLVGHTYADSWEFYRGREATGLIVHDYRAARMFAGLEDTWRFDKTWQVFRNIFVPWHVYTIDRMDLIFVGKGENLGWGNYRVWVPDGMTDWKVKPIGWG</sequence>